<name>A0A6L3V8C3_9BACI</name>
<dbReference type="AlphaFoldDB" id="A0A6L3V8C3"/>
<comment type="caution">
    <text evidence="1">The sequence shown here is derived from an EMBL/GenBank/DDBJ whole genome shotgun (WGS) entry which is preliminary data.</text>
</comment>
<evidence type="ECO:0000313" key="1">
    <source>
        <dbReference type="EMBL" id="KAB2337158.1"/>
    </source>
</evidence>
<accession>A0A6L3V8C3</accession>
<dbReference type="RefSeq" id="WP_151533844.1">
    <property type="nucleotide sequence ID" value="NZ_WBOS01000002.1"/>
</dbReference>
<dbReference type="EMBL" id="WBOS01000002">
    <property type="protein sequence ID" value="KAB2337158.1"/>
    <property type="molecule type" value="Genomic_DNA"/>
</dbReference>
<protein>
    <submittedName>
        <fullName evidence="1">Transcriptional regulator</fullName>
    </submittedName>
</protein>
<gene>
    <name evidence="1" type="ORF">F7731_05905</name>
</gene>
<evidence type="ECO:0000313" key="2">
    <source>
        <dbReference type="Proteomes" id="UP000481030"/>
    </source>
</evidence>
<organism evidence="1 2">
    <name type="scientific">Cytobacillus depressus</name>
    <dbReference type="NCBI Taxonomy" id="1602942"/>
    <lineage>
        <taxon>Bacteria</taxon>
        <taxon>Bacillati</taxon>
        <taxon>Bacillota</taxon>
        <taxon>Bacilli</taxon>
        <taxon>Bacillales</taxon>
        <taxon>Bacillaceae</taxon>
        <taxon>Cytobacillus</taxon>
    </lineage>
</organism>
<keyword evidence="2" id="KW-1185">Reference proteome</keyword>
<dbReference type="InterPro" id="IPR010461">
    <property type="entry name" value="ComK"/>
</dbReference>
<dbReference type="Proteomes" id="UP000481030">
    <property type="component" value="Unassembled WGS sequence"/>
</dbReference>
<dbReference type="OrthoDB" id="2417337at2"/>
<proteinExistence type="predicted"/>
<dbReference type="Pfam" id="PF06338">
    <property type="entry name" value="ComK"/>
    <property type="match status" value="1"/>
</dbReference>
<dbReference type="GO" id="GO:0030420">
    <property type="term" value="P:establishment of competence for transformation"/>
    <property type="evidence" value="ECO:0007669"/>
    <property type="project" value="InterPro"/>
</dbReference>
<reference evidence="1 2" key="1">
    <citation type="journal article" date="2016" name="Antonie Van Leeuwenhoek">
        <title>Bacillus depressus sp. nov., isolated from soil of a sunflower field.</title>
        <authorList>
            <person name="Wei X."/>
            <person name="Xin D."/>
            <person name="Xin Y."/>
            <person name="Zhang H."/>
            <person name="Wang T."/>
            <person name="Zhang J."/>
        </authorList>
    </citation>
    <scope>NUCLEOTIDE SEQUENCE [LARGE SCALE GENOMIC DNA]</scope>
    <source>
        <strain evidence="1 2">BZ1</strain>
    </source>
</reference>
<sequence>MTNKMPPIIEEYEINPNTMIILPFTYGSKIYSKIWELEEEFISPFKPFDIIKKSCFLYGSSYEGRKEATKHLIGITHKAPITVDSANSIYFFPTTSPSNSKCIWISQEHIHLHRRSDTHTQVIFKNKKLLSIPVSYNSFHNQVLRTALLKTTLSRRIENTGLGDWYLISGKKNLNASERPGTYRTRGR</sequence>